<dbReference type="Pfam" id="PF08765">
    <property type="entry name" value="Mor"/>
    <property type="match status" value="1"/>
</dbReference>
<feature type="domain" description="Mor transcription activator" evidence="1">
    <location>
        <begin position="8"/>
        <end position="110"/>
    </location>
</feature>
<reference evidence="2 3" key="1">
    <citation type="submission" date="2019-12" db="EMBL/GenBank/DDBJ databases">
        <title>Comparative genomics gives insights into the taxonomy of the Azoarcus-Aromatoleum group and reveals separate origins of nif in the plant-associated Azoarcus and non-plant-associated Aromatoleum sub-groups.</title>
        <authorList>
            <person name="Lafos M."/>
            <person name="Maluk M."/>
            <person name="Batista M."/>
            <person name="Junghare M."/>
            <person name="Carmona M."/>
            <person name="Faoro H."/>
            <person name="Cruz L.M."/>
            <person name="Battistoni F."/>
            <person name="De Souza E."/>
            <person name="Pedrosa F."/>
            <person name="Chen W.-M."/>
            <person name="Poole P.S."/>
            <person name="Dixon R.A."/>
            <person name="James E.K."/>
        </authorList>
    </citation>
    <scope>NUCLEOTIDE SEQUENCE [LARGE SCALE GENOMIC DNA]</scope>
    <source>
        <strain evidence="2 3">Td21</strain>
    </source>
</reference>
<evidence type="ECO:0000259" key="1">
    <source>
        <dbReference type="Pfam" id="PF08765"/>
    </source>
</evidence>
<dbReference type="RefSeq" id="WP_169258238.1">
    <property type="nucleotide sequence ID" value="NZ_WTVN01000071.1"/>
</dbReference>
<evidence type="ECO:0000313" key="3">
    <source>
        <dbReference type="Proteomes" id="UP000623795"/>
    </source>
</evidence>
<keyword evidence="3" id="KW-1185">Reference proteome</keyword>
<comment type="caution">
    <text evidence="2">The sequence shown here is derived from an EMBL/GenBank/DDBJ whole genome shotgun (WGS) entry which is preliminary data.</text>
</comment>
<dbReference type="PANTHER" id="PTHR37812">
    <property type="entry name" value="MU-LIKE PROPHAGE FLUMU PROTEIN C"/>
    <property type="match status" value="1"/>
</dbReference>
<gene>
    <name evidence="2" type="ORF">GPA22_22105</name>
</gene>
<evidence type="ECO:0000313" key="2">
    <source>
        <dbReference type="EMBL" id="NMG46415.1"/>
    </source>
</evidence>
<protein>
    <recommendedName>
        <fullName evidence="1">Mor transcription activator domain-containing protein</fullName>
    </recommendedName>
</protein>
<dbReference type="Gene3D" id="1.10.10.60">
    <property type="entry name" value="Homeodomain-like"/>
    <property type="match status" value="1"/>
</dbReference>
<dbReference type="InterPro" id="IPR014875">
    <property type="entry name" value="Mor_transcription_activator"/>
</dbReference>
<name>A0ABX1Q7G2_9RHOO</name>
<dbReference type="InterPro" id="IPR009057">
    <property type="entry name" value="Homeodomain-like_sf"/>
</dbReference>
<sequence length="130" mass="15242">MKISRKSGHEVLSHFAAMLSALLLRKGVEEKAADDISVEALDTMTKEFGGQQIYFPRDFKRQRDDRDSTIFERFQRNEASIDSLAYEYGISARQVYSIIAAERERRRREREDAEQAARAKELARWKREKL</sequence>
<proteinExistence type="predicted"/>
<dbReference type="PANTHER" id="PTHR37812:SF1">
    <property type="entry name" value="MU-LIKE PROPHAGE FLUMU PROTEIN C"/>
    <property type="match status" value="1"/>
</dbReference>
<dbReference type="SUPFAM" id="SSF46689">
    <property type="entry name" value="Homeodomain-like"/>
    <property type="match status" value="1"/>
</dbReference>
<dbReference type="EMBL" id="WTVN01000071">
    <property type="protein sequence ID" value="NMG46415.1"/>
    <property type="molecule type" value="Genomic_DNA"/>
</dbReference>
<dbReference type="Proteomes" id="UP000623795">
    <property type="component" value="Unassembled WGS sequence"/>
</dbReference>
<dbReference type="InterPro" id="IPR052411">
    <property type="entry name" value="c-mor_Regulatory_Protein"/>
</dbReference>
<organism evidence="2 3">
    <name type="scientific">Aromatoleum toluvorans</name>
    <dbReference type="NCBI Taxonomy" id="92002"/>
    <lineage>
        <taxon>Bacteria</taxon>
        <taxon>Pseudomonadati</taxon>
        <taxon>Pseudomonadota</taxon>
        <taxon>Betaproteobacteria</taxon>
        <taxon>Rhodocyclales</taxon>
        <taxon>Rhodocyclaceae</taxon>
        <taxon>Aromatoleum</taxon>
    </lineage>
</organism>
<accession>A0ABX1Q7G2</accession>